<feature type="coiled-coil region" evidence="2">
    <location>
        <begin position="1005"/>
        <end position="1198"/>
    </location>
</feature>
<keyword evidence="1 2" id="KW-0175">Coiled coil</keyword>
<feature type="region of interest" description="Disordered" evidence="3">
    <location>
        <begin position="208"/>
        <end position="236"/>
    </location>
</feature>
<reference evidence="5" key="2">
    <citation type="submission" date="2025-08" db="UniProtKB">
        <authorList>
            <consortium name="Ensembl"/>
        </authorList>
    </citation>
    <scope>IDENTIFICATION</scope>
</reference>
<feature type="compositionally biased region" description="Basic and acidic residues" evidence="3">
    <location>
        <begin position="591"/>
        <end position="600"/>
    </location>
</feature>
<gene>
    <name evidence="5" type="primary">CGNL1</name>
</gene>
<dbReference type="GO" id="GO:0150105">
    <property type="term" value="P:protein localization to cell-cell junction"/>
    <property type="evidence" value="ECO:0007669"/>
    <property type="project" value="TreeGrafter"/>
</dbReference>
<evidence type="ECO:0000313" key="6">
    <source>
        <dbReference type="Proteomes" id="UP000694563"/>
    </source>
</evidence>
<dbReference type="GO" id="GO:0005923">
    <property type="term" value="C:bicellular tight junction"/>
    <property type="evidence" value="ECO:0007669"/>
    <property type="project" value="TreeGrafter"/>
</dbReference>
<dbReference type="Proteomes" id="UP000694563">
    <property type="component" value="Chromosome 12"/>
</dbReference>
<evidence type="ECO:0000259" key="4">
    <source>
        <dbReference type="Pfam" id="PF01576"/>
    </source>
</evidence>
<organism evidence="5 6">
    <name type="scientific">Catharus ustulatus</name>
    <name type="common">Russet-backed thrush</name>
    <name type="synonym">Hylocichla ustulatus</name>
    <dbReference type="NCBI Taxonomy" id="91951"/>
    <lineage>
        <taxon>Eukaryota</taxon>
        <taxon>Metazoa</taxon>
        <taxon>Chordata</taxon>
        <taxon>Craniata</taxon>
        <taxon>Vertebrata</taxon>
        <taxon>Euteleostomi</taxon>
        <taxon>Archelosauria</taxon>
        <taxon>Archosauria</taxon>
        <taxon>Dinosauria</taxon>
        <taxon>Saurischia</taxon>
        <taxon>Theropoda</taxon>
        <taxon>Coelurosauria</taxon>
        <taxon>Aves</taxon>
        <taxon>Neognathae</taxon>
        <taxon>Neoaves</taxon>
        <taxon>Telluraves</taxon>
        <taxon>Australaves</taxon>
        <taxon>Passeriformes</taxon>
        <taxon>Turdidae</taxon>
        <taxon>Catharus</taxon>
    </lineage>
</organism>
<feature type="compositionally biased region" description="Polar residues" evidence="3">
    <location>
        <begin position="452"/>
        <end position="461"/>
    </location>
</feature>
<protein>
    <submittedName>
        <fullName evidence="5">Cingulin like 1</fullName>
    </submittedName>
</protein>
<feature type="region of interest" description="Disordered" evidence="3">
    <location>
        <begin position="424"/>
        <end position="490"/>
    </location>
</feature>
<dbReference type="PANTHER" id="PTHR46349">
    <property type="entry name" value="CINGULIN-LIKE PROTEIN 1-RELATED"/>
    <property type="match status" value="1"/>
</dbReference>
<dbReference type="Pfam" id="PF01576">
    <property type="entry name" value="Myosin_tail_1"/>
    <property type="match status" value="1"/>
</dbReference>
<reference evidence="5" key="3">
    <citation type="submission" date="2025-09" db="UniProtKB">
        <authorList>
            <consortium name="Ensembl"/>
        </authorList>
    </citation>
    <scope>IDENTIFICATION</scope>
</reference>
<evidence type="ECO:0000256" key="1">
    <source>
        <dbReference type="ARBA" id="ARBA00023054"/>
    </source>
</evidence>
<feature type="compositionally biased region" description="Basic residues" evidence="3">
    <location>
        <begin position="360"/>
        <end position="372"/>
    </location>
</feature>
<feature type="compositionally biased region" description="Basic and acidic residues" evidence="3">
    <location>
        <begin position="264"/>
        <end position="279"/>
    </location>
</feature>
<dbReference type="GO" id="GO:0016459">
    <property type="term" value="C:myosin complex"/>
    <property type="evidence" value="ECO:0007669"/>
    <property type="project" value="InterPro"/>
</dbReference>
<feature type="compositionally biased region" description="Low complexity" evidence="3">
    <location>
        <begin position="291"/>
        <end position="300"/>
    </location>
</feature>
<name>A0A8C3UZT3_CATUS</name>
<dbReference type="Gene3D" id="1.20.5.1000">
    <property type="entry name" value="arf6 gtpase in complex with a specific effector, jip4"/>
    <property type="match status" value="1"/>
</dbReference>
<keyword evidence="6" id="KW-1185">Reference proteome</keyword>
<dbReference type="InterPro" id="IPR002928">
    <property type="entry name" value="Myosin_tail"/>
</dbReference>
<dbReference type="PANTHER" id="PTHR46349:SF2">
    <property type="entry name" value="CINGULIN-LIKE PROTEIN 1"/>
    <property type="match status" value="1"/>
</dbReference>
<evidence type="ECO:0000256" key="2">
    <source>
        <dbReference type="SAM" id="Coils"/>
    </source>
</evidence>
<feature type="compositionally biased region" description="Polar residues" evidence="3">
    <location>
        <begin position="227"/>
        <end position="236"/>
    </location>
</feature>
<reference evidence="5" key="1">
    <citation type="submission" date="2020-10" db="EMBL/GenBank/DDBJ databases">
        <title>Catharus ustulatus (Swainson's thrush) genome, bCatUst1, primary haplotype v2.</title>
        <authorList>
            <person name="Delmore K."/>
            <person name="Vafadar M."/>
            <person name="Formenti G."/>
            <person name="Chow W."/>
            <person name="Pelan S."/>
            <person name="Howe K."/>
            <person name="Rhie A."/>
            <person name="Mountcastle J."/>
            <person name="Haase B."/>
            <person name="Fedrigo O."/>
            <person name="Jarvis E.D."/>
        </authorList>
    </citation>
    <scope>NUCLEOTIDE SEQUENCE [LARGE SCALE GENOMIC DNA]</scope>
</reference>
<feature type="compositionally biased region" description="Basic and acidic residues" evidence="3">
    <location>
        <begin position="373"/>
        <end position="383"/>
    </location>
</feature>
<feature type="region of interest" description="Disordered" evidence="3">
    <location>
        <begin position="248"/>
        <end position="300"/>
    </location>
</feature>
<evidence type="ECO:0000256" key="3">
    <source>
        <dbReference type="SAM" id="MobiDB-lite"/>
    </source>
</evidence>
<dbReference type="AlphaFoldDB" id="A0A8C3UZT3"/>
<proteinExistence type="predicted"/>
<evidence type="ECO:0000313" key="5">
    <source>
        <dbReference type="Ensembl" id="ENSCUSP00005020523.1"/>
    </source>
</evidence>
<feature type="region of interest" description="Disordered" evidence="3">
    <location>
        <begin position="360"/>
        <end position="385"/>
    </location>
</feature>
<feature type="domain" description="Myosin tail" evidence="4">
    <location>
        <begin position="980"/>
        <end position="1198"/>
    </location>
</feature>
<dbReference type="Ensembl" id="ENSCUST00005021280.1">
    <property type="protein sequence ID" value="ENSCUSP00005020523.1"/>
    <property type="gene ID" value="ENSCUSG00005012776.1"/>
</dbReference>
<sequence length="1200" mass="138802">MEPYFAGFKHMQQDYEVTLELASEENQKTKNMQNSRTGSYGVSIRVQGIDGHPYIVLNNTEGCLPENHPPGKEQQVIPQTVNKPATDSNPAFTLEDKISEHTKFAGTQHMQPSMPKKLKITNVHEKESGMPDFKDEATKSSNLLNFQRHPELLQPYDPEKNNLNLDNYQSSVCSKSKSFADEKTEAKPWISSSKIVSLQKTNMYLAEPTKANSKKLHPNRSVEDPNKQLQDCPSSAVSPGDVCVSESFSSAGGSPCVSPTAYPESKKPRPDVLPFRRQDSTGPVLNDSRRSSSSSATPTSANSLYRFLLDDQEYAIYADNVNRHENRRYIPFLPGTGRDIDTGSLPGVDQLIEKFDKKVDAHRRGRSGKRNRIHPDDRKRSRSVDSALSLGLDVNSDYLGEFSKSLGKSTEHLLRPSKLCLHKQFSRDQTSPSKETKISARSIGKLQMPNKDAQSSSFSSLQHHKQNGTDTERGRSATLPGQSKREEVKTVTSTLLLPNRITITPESGAKKISVKTCSSVPNIQATPDLLKGQQDLAQQTNEETAKQILYNYLKEGPDNDDATKRKVNLVFEKIQTLKSRAAGKTQNQQNSKEERDATRASLKDLQLQLDQSIREKEALKNQLEENEKELRQNLEELFQVKMEQEKHQTEIRDLQDQLSEMHDELDNAKHTDEGEKEILIEELMQMKQDLQEVLIAKDQQEEILRKRERELTALKGALKEEVSSHDTEMDKLKEQHDKELLDLRQSLEKATELLLARKQSSEENQVKELIEENERLKRTLTELERKIEELQKQIDNMKGEENKVKEKLKTYEEEKQQLEEALKHAEKEGKELLVIKAALESQLEDMQESIRCISQERQQLSQQLKDETQQKEQLKQIKNEMENERLQLNKTVEKLQEEMSEMVEISRTSALELQNQLDEYKEKNRREFVELQRQLKEKNIEVEKSRLMNIRMQDEMRLMEENLRDHQRAQDEAITKTQLLEQTVKSLEYELEAKNHLKDDRARQIKLMEDKLSHLELELDEEKNNSDLLSERISRCREQIEQMRTELLQERAIKQDLECDKISLERQNKDLKSRILHLEGSYRSSKEGLVAQMEARITELEERLANEERDRVNFQLSNRRLERKVKELMLQVDDEHLSLTDQKDQLSLRLKAMKRQVEEAEEEIDRLENAKKKLQRELEEQLDINEQLQGQLNTAKKELR</sequence>
<accession>A0A8C3UZT3</accession>
<feature type="region of interest" description="Disordered" evidence="3">
    <location>
        <begin position="579"/>
        <end position="600"/>
    </location>
</feature>